<dbReference type="Proteomes" id="UP000774699">
    <property type="component" value="Unassembled WGS sequence"/>
</dbReference>
<comment type="caution">
    <text evidence="14">The sequence shown here is derived from an EMBL/GenBank/DDBJ whole genome shotgun (WGS) entry which is preliminary data.</text>
</comment>
<keyword evidence="8 12" id="KW-0862">Zinc</keyword>
<evidence type="ECO:0000256" key="11">
    <source>
        <dbReference type="ARBA" id="ARBA00023136"/>
    </source>
</evidence>
<accession>A0A8T4C5I5</accession>
<keyword evidence="9 12" id="KW-1133">Transmembrane helix</keyword>
<dbReference type="EMBL" id="VGJJ01000001">
    <property type="protein sequence ID" value="MBM3281743.1"/>
    <property type="molecule type" value="Genomic_DNA"/>
</dbReference>
<keyword evidence="4 12" id="KW-0645">Protease</keyword>
<evidence type="ECO:0000256" key="4">
    <source>
        <dbReference type="ARBA" id="ARBA00022670"/>
    </source>
</evidence>
<organism evidence="14 15">
    <name type="scientific">Candidatus Iainarchaeum sp</name>
    <dbReference type="NCBI Taxonomy" id="3101447"/>
    <lineage>
        <taxon>Archaea</taxon>
        <taxon>Candidatus Iainarchaeota</taxon>
        <taxon>Candidatus Iainarchaeia</taxon>
        <taxon>Candidatus Iainarchaeales</taxon>
        <taxon>Candidatus Iainarchaeaceae</taxon>
        <taxon>Candidatus Iainarchaeum</taxon>
    </lineage>
</organism>
<dbReference type="GO" id="GO:0004222">
    <property type="term" value="F:metalloendopeptidase activity"/>
    <property type="evidence" value="ECO:0007669"/>
    <property type="project" value="UniProtKB-UniRule"/>
</dbReference>
<dbReference type="Gene3D" id="3.30.2010.10">
    <property type="entry name" value="Metalloproteases ('zincins'), catalytic domain"/>
    <property type="match status" value="1"/>
</dbReference>
<feature type="transmembrane region" description="Helical" evidence="12">
    <location>
        <begin position="7"/>
        <end position="24"/>
    </location>
</feature>
<feature type="binding site" evidence="12">
    <location>
        <position position="132"/>
    </location>
    <ligand>
        <name>Zn(2+)</name>
        <dbReference type="ChEBI" id="CHEBI:29105"/>
        <note>catalytic</note>
    </ligand>
</feature>
<dbReference type="PANTHER" id="PTHR43221">
    <property type="entry name" value="PROTEASE HTPX"/>
    <property type="match status" value="1"/>
</dbReference>
<feature type="transmembrane region" description="Helical" evidence="12">
    <location>
        <begin position="177"/>
        <end position="198"/>
    </location>
</feature>
<keyword evidence="10 12" id="KW-0482">Metalloprotease</keyword>
<keyword evidence="6 12" id="KW-0479">Metal-binding</keyword>
<feature type="binding site" evidence="12">
    <location>
        <position position="203"/>
    </location>
    <ligand>
        <name>Zn(2+)</name>
        <dbReference type="ChEBI" id="CHEBI:29105"/>
        <note>catalytic</note>
    </ligand>
</feature>
<evidence type="ECO:0000256" key="9">
    <source>
        <dbReference type="ARBA" id="ARBA00022989"/>
    </source>
</evidence>
<evidence type="ECO:0000256" key="7">
    <source>
        <dbReference type="ARBA" id="ARBA00022801"/>
    </source>
</evidence>
<dbReference type="GO" id="GO:0006508">
    <property type="term" value="P:proteolysis"/>
    <property type="evidence" value="ECO:0007669"/>
    <property type="project" value="UniProtKB-KW"/>
</dbReference>
<keyword evidence="5 12" id="KW-0812">Transmembrane</keyword>
<comment type="cofactor">
    <cofactor evidence="12">
        <name>Zn(2+)</name>
        <dbReference type="ChEBI" id="CHEBI:29105"/>
    </cofactor>
    <text evidence="12">Binds 1 zinc ion per subunit.</text>
</comment>
<keyword evidence="3 12" id="KW-1003">Cell membrane</keyword>
<dbReference type="InterPro" id="IPR050083">
    <property type="entry name" value="HtpX_protease"/>
</dbReference>
<comment type="subcellular location">
    <subcellularLocation>
        <location evidence="1 12">Cell membrane</location>
        <topology evidence="1 12">Multi-pass membrane protein</topology>
    </subcellularLocation>
</comment>
<feature type="active site" evidence="12">
    <location>
        <position position="133"/>
    </location>
</feature>
<protein>
    <recommendedName>
        <fullName evidence="12">Protease HtpX homolog</fullName>
        <ecNumber evidence="12">3.4.24.-</ecNumber>
    </recommendedName>
</protein>
<dbReference type="InterPro" id="IPR001915">
    <property type="entry name" value="Peptidase_M48"/>
</dbReference>
<dbReference type="Pfam" id="PF01435">
    <property type="entry name" value="Peptidase_M48"/>
    <property type="match status" value="1"/>
</dbReference>
<reference evidence="14" key="1">
    <citation type="submission" date="2019-03" db="EMBL/GenBank/DDBJ databases">
        <title>Lake Tanganyika Metagenome-Assembled Genomes (MAGs).</title>
        <authorList>
            <person name="Tran P."/>
        </authorList>
    </citation>
    <scope>NUCLEOTIDE SEQUENCE</scope>
    <source>
        <strain evidence="14">M_DeepCast_50m_m2_156</strain>
    </source>
</reference>
<dbReference type="EC" id="3.4.24.-" evidence="12"/>
<evidence type="ECO:0000256" key="2">
    <source>
        <dbReference type="ARBA" id="ARBA00009779"/>
    </source>
</evidence>
<comment type="similarity">
    <text evidence="2 12">Belongs to the peptidase M48B family.</text>
</comment>
<name>A0A8T4C5I5_9ARCH</name>
<feature type="domain" description="Peptidase M48" evidence="13">
    <location>
        <begin position="68"/>
        <end position="276"/>
    </location>
</feature>
<evidence type="ECO:0000259" key="13">
    <source>
        <dbReference type="Pfam" id="PF01435"/>
    </source>
</evidence>
<evidence type="ECO:0000256" key="3">
    <source>
        <dbReference type="ARBA" id="ARBA00022475"/>
    </source>
</evidence>
<evidence type="ECO:0000256" key="5">
    <source>
        <dbReference type="ARBA" id="ARBA00022692"/>
    </source>
</evidence>
<dbReference type="InterPro" id="IPR022919">
    <property type="entry name" value="Pept_M48_protease_HtpX"/>
</dbReference>
<evidence type="ECO:0000256" key="10">
    <source>
        <dbReference type="ARBA" id="ARBA00023049"/>
    </source>
</evidence>
<keyword evidence="7 12" id="KW-0378">Hydrolase</keyword>
<evidence type="ECO:0000256" key="6">
    <source>
        <dbReference type="ARBA" id="ARBA00022723"/>
    </source>
</evidence>
<evidence type="ECO:0000256" key="1">
    <source>
        <dbReference type="ARBA" id="ARBA00004651"/>
    </source>
</evidence>
<dbReference type="GO" id="GO:0008270">
    <property type="term" value="F:zinc ion binding"/>
    <property type="evidence" value="ECO:0007669"/>
    <property type="project" value="UniProtKB-UniRule"/>
</dbReference>
<dbReference type="CDD" id="cd07336">
    <property type="entry name" value="M48B_HtpX_like"/>
    <property type="match status" value="1"/>
</dbReference>
<feature type="transmembrane region" description="Helical" evidence="12">
    <location>
        <begin position="142"/>
        <end position="165"/>
    </location>
</feature>
<feature type="binding site" evidence="12">
    <location>
        <position position="136"/>
    </location>
    <ligand>
        <name>Zn(2+)</name>
        <dbReference type="ChEBI" id="CHEBI:29105"/>
        <note>catalytic</note>
    </ligand>
</feature>
<gene>
    <name evidence="12" type="primary">htpX</name>
    <name evidence="14" type="ORF">FJY86_00155</name>
</gene>
<proteinExistence type="inferred from homology"/>
<evidence type="ECO:0000313" key="15">
    <source>
        <dbReference type="Proteomes" id="UP000774699"/>
    </source>
</evidence>
<dbReference type="AlphaFoldDB" id="A0A8T4C5I5"/>
<feature type="transmembrane region" description="Helical" evidence="12">
    <location>
        <begin position="30"/>
        <end position="47"/>
    </location>
</feature>
<dbReference type="GO" id="GO:0005886">
    <property type="term" value="C:plasma membrane"/>
    <property type="evidence" value="ECO:0007669"/>
    <property type="project" value="UniProtKB-SubCell"/>
</dbReference>
<evidence type="ECO:0000256" key="8">
    <source>
        <dbReference type="ARBA" id="ARBA00022833"/>
    </source>
</evidence>
<dbReference type="HAMAP" id="MF_00188">
    <property type="entry name" value="Pept_M48_protease_HtpX"/>
    <property type="match status" value="1"/>
</dbReference>
<keyword evidence="11 12" id="KW-0472">Membrane</keyword>
<sequence length="279" mass="30338">MEQLRTVFFLSLLTGLLLLIGGIVGGESGILVAFIFALIMNGFSYFFSDKIVLALYRAQPADEKTSEGKRIHSLLKTVAQRMQLPLPKLFIIDEKSPNAFATGRDPQHAAVVFTRGILSLLDDHELEGVIAHELSHVKNRDILIASMAATIAGAISMLAHMAQWSAFGSRDRDGRNVIGLMIVAISVPIIAMLIQLAVSRSREFLADETAAKTLHSGKGLASALRKLEKGIHTHPFDSANEGTAHLFIANPFAGEGLLGLFRTHPSTSERVARLESFRS</sequence>
<evidence type="ECO:0000313" key="14">
    <source>
        <dbReference type="EMBL" id="MBM3281743.1"/>
    </source>
</evidence>
<dbReference type="PANTHER" id="PTHR43221:SF1">
    <property type="entry name" value="PROTEASE HTPX"/>
    <property type="match status" value="1"/>
</dbReference>
<evidence type="ECO:0000256" key="12">
    <source>
        <dbReference type="HAMAP-Rule" id="MF_00188"/>
    </source>
</evidence>